<feature type="compositionally biased region" description="Polar residues" evidence="1">
    <location>
        <begin position="1"/>
        <end position="16"/>
    </location>
</feature>
<feature type="region of interest" description="Disordered" evidence="1">
    <location>
        <begin position="1"/>
        <end position="47"/>
    </location>
</feature>
<name>A0A1I8IBM0_9PLAT</name>
<dbReference type="Pfam" id="PF15115">
    <property type="entry name" value="HDNR"/>
    <property type="match status" value="1"/>
</dbReference>
<feature type="compositionally biased region" description="Basic and acidic residues" evidence="1">
    <location>
        <begin position="20"/>
        <end position="47"/>
    </location>
</feature>
<evidence type="ECO:0000313" key="4">
    <source>
        <dbReference type="WBParaSite" id="maker-uti_cns_0011051-snap-gene-0.3-mRNA-1"/>
    </source>
</evidence>
<evidence type="ECO:0000256" key="1">
    <source>
        <dbReference type="SAM" id="MobiDB-lite"/>
    </source>
</evidence>
<sequence length="239" mass="27490">MPKAPSYTTNSGSSKRWYSHKPDVEAAEPSRDLRSRTSTRDMQEAPFDKRNISKVSTNMPRVFYTRINHQAPVFKYQNSFTDHDNRHAFQGHGVYFGQSRGERTLGKRLMRFERQLGDGVGEGGRSRSDYLRHEDGTRYGYDYRTTHSTSYAPVCEPVMPAIFRRFRRCHTHPELCIAEPPTCTADFAPLPPESISTEALGQSLIPYAGHNRWKYSNNRIDRAYPDLPQLRTAQLLGTR</sequence>
<feature type="domain" description="Domain of unknown function with conserved HDNR motif" evidence="2">
    <location>
        <begin position="3"/>
        <end position="173"/>
    </location>
</feature>
<protein>
    <submittedName>
        <fullName evidence="4">HDNR domain-containing protein</fullName>
    </submittedName>
</protein>
<accession>A0A1I8IBM0</accession>
<proteinExistence type="predicted"/>
<dbReference type="PANTHER" id="PTHR35440:SF1">
    <property type="entry name" value="TESTIS-EXPRESSED PROTEIN 36"/>
    <property type="match status" value="1"/>
</dbReference>
<reference evidence="4" key="1">
    <citation type="submission" date="2016-11" db="UniProtKB">
        <authorList>
            <consortium name="WormBaseParasite"/>
        </authorList>
    </citation>
    <scope>IDENTIFICATION</scope>
</reference>
<dbReference type="PANTHER" id="PTHR35440">
    <property type="entry name" value="TESTIS-EXPRESSED PROTEIN 36"/>
    <property type="match status" value="1"/>
</dbReference>
<dbReference type="WBParaSite" id="maker-uti_cns_0011051-snap-gene-0.3-mRNA-1">
    <property type="protein sequence ID" value="maker-uti_cns_0011051-snap-gene-0.3-mRNA-1"/>
    <property type="gene ID" value="maker-uti_cns_0011051-snap-gene-0.3"/>
</dbReference>
<dbReference type="AlphaFoldDB" id="A0A1I8IBM0"/>
<organism evidence="3 4">
    <name type="scientific">Macrostomum lignano</name>
    <dbReference type="NCBI Taxonomy" id="282301"/>
    <lineage>
        <taxon>Eukaryota</taxon>
        <taxon>Metazoa</taxon>
        <taxon>Spiralia</taxon>
        <taxon>Lophotrochozoa</taxon>
        <taxon>Platyhelminthes</taxon>
        <taxon>Rhabditophora</taxon>
        <taxon>Macrostomorpha</taxon>
        <taxon>Macrostomida</taxon>
        <taxon>Macrostomidae</taxon>
        <taxon>Macrostomum</taxon>
    </lineage>
</organism>
<evidence type="ECO:0000259" key="2">
    <source>
        <dbReference type="Pfam" id="PF15115"/>
    </source>
</evidence>
<keyword evidence="3" id="KW-1185">Reference proteome</keyword>
<dbReference type="Proteomes" id="UP000095280">
    <property type="component" value="Unplaced"/>
</dbReference>
<evidence type="ECO:0000313" key="3">
    <source>
        <dbReference type="Proteomes" id="UP000095280"/>
    </source>
</evidence>
<dbReference type="InterPro" id="IPR029369">
    <property type="entry name" value="HDNR"/>
</dbReference>